<dbReference type="GO" id="GO:0016491">
    <property type="term" value="F:oxidoreductase activity"/>
    <property type="evidence" value="ECO:0007669"/>
    <property type="project" value="UniProtKB-KW"/>
</dbReference>
<evidence type="ECO:0000313" key="4">
    <source>
        <dbReference type="Proteomes" id="UP000190037"/>
    </source>
</evidence>
<dbReference type="InterPro" id="IPR036291">
    <property type="entry name" value="NAD(P)-bd_dom_sf"/>
</dbReference>
<dbReference type="AlphaFoldDB" id="A0A1T3NXC4"/>
<sequence length="272" mass="27765">MGTYAITGAASGLGAATKARLEADGHRVIGVDLRDADVTVDLGTAEGRAEAITRVTELSGGVLDGFVPFAGLAAATGRSGALLVSVNYFGAIVLLEGLRPLLAAGDGASVVLISSNSTTAQPNWPVEVADACLAGDEAGASAAAEAFGEFAALQAYPATKAALAWYARTRCAEYIADGIRLNAIAPGLIETPMTAEGRTDPLTAEGMEMFLNTIPAGRGGRPEEIAALVAFLLGGESGFFVGSVVFCDGGTDASFRGKDWPKVWEMDMTASQ</sequence>
<dbReference type="OrthoDB" id="3676637at2"/>
<evidence type="ECO:0000256" key="1">
    <source>
        <dbReference type="ARBA" id="ARBA00006484"/>
    </source>
</evidence>
<keyword evidence="2" id="KW-0560">Oxidoreductase</keyword>
<dbReference type="STRING" id="159449.B4N89_10955"/>
<name>A0A1T3NXC4_9ACTN</name>
<evidence type="ECO:0000313" key="3">
    <source>
        <dbReference type="EMBL" id="OPC81395.1"/>
    </source>
</evidence>
<reference evidence="3 4" key="1">
    <citation type="submission" date="2017-03" db="EMBL/GenBank/DDBJ databases">
        <title>Draft genome sequence of Streptomyces scabrisporus NF3, endophyte isolated from Amphipterygium adstringens.</title>
        <authorList>
            <person name="Vazquez M."/>
            <person name="Ceapa C.D."/>
            <person name="Rodriguez Luna D."/>
            <person name="Sanchez Esquivel S."/>
        </authorList>
    </citation>
    <scope>NUCLEOTIDE SEQUENCE [LARGE SCALE GENOMIC DNA]</scope>
    <source>
        <strain evidence="3 4">NF3</strain>
    </source>
</reference>
<dbReference type="Gene3D" id="3.40.50.720">
    <property type="entry name" value="NAD(P)-binding Rossmann-like Domain"/>
    <property type="match status" value="1"/>
</dbReference>
<dbReference type="EMBL" id="MWQN01000001">
    <property type="protein sequence ID" value="OPC81395.1"/>
    <property type="molecule type" value="Genomic_DNA"/>
</dbReference>
<comment type="similarity">
    <text evidence="1">Belongs to the short-chain dehydrogenases/reductases (SDR) family.</text>
</comment>
<organism evidence="3 4">
    <name type="scientific">Embleya scabrispora</name>
    <dbReference type="NCBI Taxonomy" id="159449"/>
    <lineage>
        <taxon>Bacteria</taxon>
        <taxon>Bacillati</taxon>
        <taxon>Actinomycetota</taxon>
        <taxon>Actinomycetes</taxon>
        <taxon>Kitasatosporales</taxon>
        <taxon>Streptomycetaceae</taxon>
        <taxon>Embleya</taxon>
    </lineage>
</organism>
<comment type="caution">
    <text evidence="3">The sequence shown here is derived from an EMBL/GenBank/DDBJ whole genome shotgun (WGS) entry which is preliminary data.</text>
</comment>
<dbReference type="Pfam" id="PF13561">
    <property type="entry name" value="adh_short_C2"/>
    <property type="match status" value="1"/>
</dbReference>
<keyword evidence="4" id="KW-1185">Reference proteome</keyword>
<proteinExistence type="inferred from homology"/>
<dbReference type="Proteomes" id="UP000190037">
    <property type="component" value="Unassembled WGS sequence"/>
</dbReference>
<dbReference type="eggNOG" id="COG1028">
    <property type="taxonomic scope" value="Bacteria"/>
</dbReference>
<dbReference type="PANTHER" id="PTHR43477:SF1">
    <property type="entry name" value="DIHYDROANTICAPSIN 7-DEHYDROGENASE"/>
    <property type="match status" value="1"/>
</dbReference>
<dbReference type="PANTHER" id="PTHR43477">
    <property type="entry name" value="DIHYDROANTICAPSIN 7-DEHYDROGENASE"/>
    <property type="match status" value="1"/>
</dbReference>
<dbReference type="RefSeq" id="WP_078975692.1">
    <property type="nucleotide sequence ID" value="NZ_MWQN01000001.1"/>
</dbReference>
<evidence type="ECO:0000256" key="2">
    <source>
        <dbReference type="ARBA" id="ARBA00023002"/>
    </source>
</evidence>
<dbReference type="InterPro" id="IPR002347">
    <property type="entry name" value="SDR_fam"/>
</dbReference>
<protein>
    <submittedName>
        <fullName evidence="3">NAD-dependent epimerase</fullName>
    </submittedName>
</protein>
<dbReference type="PRINTS" id="PR00081">
    <property type="entry name" value="GDHRDH"/>
</dbReference>
<gene>
    <name evidence="3" type="ORF">B4N89_10955</name>
</gene>
<dbReference type="InterPro" id="IPR051122">
    <property type="entry name" value="SDR_DHRS6-like"/>
</dbReference>
<dbReference type="SUPFAM" id="SSF51735">
    <property type="entry name" value="NAD(P)-binding Rossmann-fold domains"/>
    <property type="match status" value="1"/>
</dbReference>
<accession>A0A1T3NXC4</accession>